<feature type="transmembrane region" description="Helical" evidence="6">
    <location>
        <begin position="271"/>
        <end position="291"/>
    </location>
</feature>
<dbReference type="GO" id="GO:0016020">
    <property type="term" value="C:membrane"/>
    <property type="evidence" value="ECO:0007669"/>
    <property type="project" value="UniProtKB-SubCell"/>
</dbReference>
<accession>A0AAF0JES8</accession>
<evidence type="ECO:0000256" key="1">
    <source>
        <dbReference type="ARBA" id="ARBA00004141"/>
    </source>
</evidence>
<sequence length="319" mass="35841">MLVASRLPILANFSTWLPTLVALPVTSAPLPMRRAMLYRYSAQAVFPRTYPPSPVLTTLLLPWLRVLYIAVKRQVYRYVLSSPPRRTRNRPAQDEGRREPQPPPTRMVIVGNDTEGAMLVDGVPDRTEEDTYETLDDGSLVHQGGWEAEQGLPLDELEYRVFDETELPGTIYVTYYSLSKLLVQSLGFPFIASFMGGILGAASKYSNTLRSILGIAPGISPQPGCESWISLLWPKDREGEMPMVVPGSEPLWVDDMGAVYDDLDPVWYRNAMGGALYLVVKDSLVLLYRYLNKKQRGQQRIKDFPFSEGVAKELLASRP</sequence>
<keyword evidence="8" id="KW-1185">Reference proteome</keyword>
<evidence type="ECO:0000256" key="6">
    <source>
        <dbReference type="SAM" id="Phobius"/>
    </source>
</evidence>
<feature type="compositionally biased region" description="Basic and acidic residues" evidence="5">
    <location>
        <begin position="91"/>
        <end position="100"/>
    </location>
</feature>
<keyword evidence="4 6" id="KW-0472">Membrane</keyword>
<dbReference type="Proteomes" id="UP001217754">
    <property type="component" value="Chromosome 2"/>
</dbReference>
<keyword evidence="2 6" id="KW-0812">Transmembrane</keyword>
<dbReference type="GeneID" id="85224834"/>
<evidence type="ECO:0000256" key="2">
    <source>
        <dbReference type="ARBA" id="ARBA00022692"/>
    </source>
</evidence>
<protein>
    <submittedName>
        <fullName evidence="7">Uncharacterized protein</fullName>
    </submittedName>
</protein>
<proteinExistence type="predicted"/>
<keyword evidence="3 6" id="KW-1133">Transmembrane helix</keyword>
<evidence type="ECO:0000313" key="7">
    <source>
        <dbReference type="EMBL" id="WFD38236.1"/>
    </source>
</evidence>
<evidence type="ECO:0000256" key="5">
    <source>
        <dbReference type="SAM" id="MobiDB-lite"/>
    </source>
</evidence>
<dbReference type="AlphaFoldDB" id="A0AAF0JES8"/>
<comment type="subcellular location">
    <subcellularLocation>
        <location evidence="1">Membrane</location>
        <topology evidence="1">Multi-pass membrane protein</topology>
    </subcellularLocation>
</comment>
<feature type="region of interest" description="Disordered" evidence="5">
    <location>
        <begin position="84"/>
        <end position="107"/>
    </location>
</feature>
<dbReference type="PANTHER" id="PTHR46283">
    <property type="entry name" value="E3 UBIQUITIN-PROTEIN LIGASE MARCH5"/>
    <property type="match status" value="1"/>
</dbReference>
<name>A0AAF0JES8_9BASI</name>
<feature type="transmembrane region" description="Helical" evidence="6">
    <location>
        <begin position="51"/>
        <end position="71"/>
    </location>
</feature>
<dbReference type="RefSeq" id="XP_060121133.1">
    <property type="nucleotide sequence ID" value="XM_060265150.1"/>
</dbReference>
<evidence type="ECO:0000256" key="3">
    <source>
        <dbReference type="ARBA" id="ARBA00022989"/>
    </source>
</evidence>
<gene>
    <name evidence="7" type="ORF">MJAP1_001185</name>
</gene>
<reference evidence="7" key="1">
    <citation type="submission" date="2023-03" db="EMBL/GenBank/DDBJ databases">
        <title>Mating type loci evolution in Malassezia.</title>
        <authorList>
            <person name="Coelho M.A."/>
        </authorList>
    </citation>
    <scope>NUCLEOTIDE SEQUENCE</scope>
    <source>
        <strain evidence="7">CBS 9431</strain>
    </source>
</reference>
<evidence type="ECO:0000256" key="4">
    <source>
        <dbReference type="ARBA" id="ARBA00023136"/>
    </source>
</evidence>
<organism evidence="7 8">
    <name type="scientific">Malassezia japonica</name>
    <dbReference type="NCBI Taxonomy" id="223818"/>
    <lineage>
        <taxon>Eukaryota</taxon>
        <taxon>Fungi</taxon>
        <taxon>Dikarya</taxon>
        <taxon>Basidiomycota</taxon>
        <taxon>Ustilaginomycotina</taxon>
        <taxon>Malasseziomycetes</taxon>
        <taxon>Malasseziales</taxon>
        <taxon>Malasseziaceae</taxon>
        <taxon>Malassezia</taxon>
    </lineage>
</organism>
<feature type="transmembrane region" description="Helical" evidence="6">
    <location>
        <begin position="181"/>
        <end position="202"/>
    </location>
</feature>
<evidence type="ECO:0000313" key="8">
    <source>
        <dbReference type="Proteomes" id="UP001217754"/>
    </source>
</evidence>
<dbReference type="EMBL" id="CP119959">
    <property type="protein sequence ID" value="WFD38236.1"/>
    <property type="molecule type" value="Genomic_DNA"/>
</dbReference>